<accession>A0A3S4M1G2</accession>
<protein>
    <recommendedName>
        <fullName evidence="2 7">DNA repair protein RecO</fullName>
    </recommendedName>
    <alternativeName>
        <fullName evidence="6 7">Recombination protein O</fullName>
    </alternativeName>
</protein>
<dbReference type="GO" id="GO:0043590">
    <property type="term" value="C:bacterial nucleoid"/>
    <property type="evidence" value="ECO:0007669"/>
    <property type="project" value="TreeGrafter"/>
</dbReference>
<evidence type="ECO:0000256" key="7">
    <source>
        <dbReference type="HAMAP-Rule" id="MF_00201"/>
    </source>
</evidence>
<dbReference type="GO" id="GO:0006310">
    <property type="term" value="P:DNA recombination"/>
    <property type="evidence" value="ECO:0007669"/>
    <property type="project" value="UniProtKB-UniRule"/>
</dbReference>
<gene>
    <name evidence="7 9" type="primary">recO</name>
    <name evidence="9" type="ORF">NCTC3166_00044</name>
</gene>
<dbReference type="NCBIfam" id="TIGR00613">
    <property type="entry name" value="reco"/>
    <property type="match status" value="1"/>
</dbReference>
<keyword evidence="4 7" id="KW-0233">DNA recombination</keyword>
<evidence type="ECO:0000313" key="10">
    <source>
        <dbReference type="Proteomes" id="UP000270025"/>
    </source>
</evidence>
<dbReference type="RefSeq" id="WP_126403564.1">
    <property type="nucleotide sequence ID" value="NZ_LR134266.1"/>
</dbReference>
<dbReference type="Gene3D" id="1.20.1440.120">
    <property type="entry name" value="Recombination protein O, C-terminal domain"/>
    <property type="match status" value="1"/>
</dbReference>
<dbReference type="AlphaFoldDB" id="A0A3S4M1G2"/>
<dbReference type="SUPFAM" id="SSF57863">
    <property type="entry name" value="ArfGap/RecO-like zinc finger"/>
    <property type="match status" value="1"/>
</dbReference>
<dbReference type="KEGG" id="svf:NCTC3166_00044"/>
<evidence type="ECO:0000256" key="6">
    <source>
        <dbReference type="ARBA" id="ARBA00033409"/>
    </source>
</evidence>
<evidence type="ECO:0000256" key="3">
    <source>
        <dbReference type="ARBA" id="ARBA00022763"/>
    </source>
</evidence>
<keyword evidence="10" id="KW-1185">Reference proteome</keyword>
<dbReference type="EMBL" id="LR134266">
    <property type="protein sequence ID" value="VED66278.1"/>
    <property type="molecule type" value="Genomic_DNA"/>
</dbReference>
<dbReference type="InterPro" id="IPR003717">
    <property type="entry name" value="RecO"/>
</dbReference>
<dbReference type="Gene3D" id="2.40.50.140">
    <property type="entry name" value="Nucleic acid-binding proteins"/>
    <property type="match status" value="1"/>
</dbReference>
<comment type="function">
    <text evidence="7">Involved in DNA repair and RecF pathway recombination.</text>
</comment>
<comment type="similarity">
    <text evidence="1 7">Belongs to the RecO family.</text>
</comment>
<sequence>MLESIESRGIVLYHRDYREDDKLVKIFTEQAGKLMFFVKHANRSRLNSMIQPLTLADMYLKINDDGLSYIEDIHEVQSFQGINQDLFRLSYATYILALADASIQDRQPDPALFAFLEQTLQLMDRGLDYEILTNIFEMQILSRFGVALNVHECCICHRVGLPFDFSFRLGGVLCPDHYDRDERRAHWDPNALYLLDRFQAVKFSELETISIHDEMKKELRKCLDQLYDEYVGIHLKAKKFIDSLGSWGEILKDQSGGKK</sequence>
<dbReference type="SUPFAM" id="SSF50249">
    <property type="entry name" value="Nucleic acid-binding proteins"/>
    <property type="match status" value="1"/>
</dbReference>
<dbReference type="InterPro" id="IPR012340">
    <property type="entry name" value="NA-bd_OB-fold"/>
</dbReference>
<dbReference type="HAMAP" id="MF_00201">
    <property type="entry name" value="RecO"/>
    <property type="match status" value="1"/>
</dbReference>
<dbReference type="GO" id="GO:0006302">
    <property type="term" value="P:double-strand break repair"/>
    <property type="evidence" value="ECO:0007669"/>
    <property type="project" value="TreeGrafter"/>
</dbReference>
<dbReference type="Pfam" id="PF02565">
    <property type="entry name" value="RecO_C"/>
    <property type="match status" value="1"/>
</dbReference>
<organism evidence="9 10">
    <name type="scientific">Streptococcus viridans</name>
    <dbReference type="NCBI Taxonomy" id="78535"/>
    <lineage>
        <taxon>Bacteria</taxon>
        <taxon>Bacillati</taxon>
        <taxon>Bacillota</taxon>
        <taxon>Bacilli</taxon>
        <taxon>Lactobacillales</taxon>
        <taxon>Streptococcaceae</taxon>
        <taxon>Streptococcus</taxon>
    </lineage>
</organism>
<keyword evidence="5 7" id="KW-0234">DNA repair</keyword>
<evidence type="ECO:0000313" key="9">
    <source>
        <dbReference type="EMBL" id="VED66278.1"/>
    </source>
</evidence>
<keyword evidence="3 7" id="KW-0227">DNA damage</keyword>
<proteinExistence type="inferred from homology"/>
<evidence type="ECO:0000256" key="4">
    <source>
        <dbReference type="ARBA" id="ARBA00023172"/>
    </source>
</evidence>
<dbReference type="InterPro" id="IPR037278">
    <property type="entry name" value="ARFGAP/RecO"/>
</dbReference>
<dbReference type="InterPro" id="IPR022572">
    <property type="entry name" value="DNA_rep/recomb_RecO_N"/>
</dbReference>
<feature type="domain" description="DNA replication/recombination mediator RecO N-terminal" evidence="8">
    <location>
        <begin position="4"/>
        <end position="79"/>
    </location>
</feature>
<evidence type="ECO:0000259" key="8">
    <source>
        <dbReference type="Pfam" id="PF11967"/>
    </source>
</evidence>
<evidence type="ECO:0000256" key="2">
    <source>
        <dbReference type="ARBA" id="ARBA00021310"/>
    </source>
</evidence>
<evidence type="ECO:0000256" key="5">
    <source>
        <dbReference type="ARBA" id="ARBA00023204"/>
    </source>
</evidence>
<evidence type="ECO:0000256" key="1">
    <source>
        <dbReference type="ARBA" id="ARBA00007452"/>
    </source>
</evidence>
<dbReference type="Pfam" id="PF11967">
    <property type="entry name" value="RecO_N"/>
    <property type="match status" value="1"/>
</dbReference>
<dbReference type="PANTHER" id="PTHR33991:SF1">
    <property type="entry name" value="DNA REPAIR PROTEIN RECO"/>
    <property type="match status" value="1"/>
</dbReference>
<dbReference type="InterPro" id="IPR042242">
    <property type="entry name" value="RecO_C"/>
</dbReference>
<reference evidence="9 10" key="1">
    <citation type="submission" date="2018-12" db="EMBL/GenBank/DDBJ databases">
        <authorList>
            <consortium name="Pathogen Informatics"/>
        </authorList>
    </citation>
    <scope>NUCLEOTIDE SEQUENCE [LARGE SCALE GENOMIC DNA]</scope>
    <source>
        <strain evidence="9 10">NCTC3166</strain>
    </source>
</reference>
<name>A0A3S4M1G2_9STRE</name>
<dbReference type="Proteomes" id="UP000270025">
    <property type="component" value="Chromosome"/>
</dbReference>
<dbReference type="PANTHER" id="PTHR33991">
    <property type="entry name" value="DNA REPAIR PROTEIN RECO"/>
    <property type="match status" value="1"/>
</dbReference>